<reference evidence="13 14" key="1">
    <citation type="submission" date="2019-03" db="EMBL/GenBank/DDBJ databases">
        <title>Metabolic potential of uncultured bacteria and archaea associated with petroleum seepage in deep-sea sediments.</title>
        <authorList>
            <person name="Dong X."/>
            <person name="Hubert C."/>
        </authorList>
    </citation>
    <scope>NUCLEOTIDE SEQUENCE [LARGE SCALE GENOMIC DNA]</scope>
    <source>
        <strain evidence="13">E44_bin18</strain>
    </source>
</reference>
<feature type="binding site" evidence="11">
    <location>
        <position position="272"/>
    </location>
    <ligand>
        <name>L-glutamine</name>
        <dbReference type="ChEBI" id="CHEBI:58359"/>
    </ligand>
</feature>
<dbReference type="GO" id="GO:0004359">
    <property type="term" value="F:glutaminase activity"/>
    <property type="evidence" value="ECO:0007669"/>
    <property type="project" value="RHEA"/>
</dbReference>
<keyword evidence="11" id="KW-0028">Amino-acid biosynthesis</keyword>
<dbReference type="PRINTS" id="PR00097">
    <property type="entry name" value="ANTSNTHASEII"/>
</dbReference>
<feature type="binding site" evidence="11">
    <location>
        <position position="313"/>
    </location>
    <ligand>
        <name>L-glutamine</name>
        <dbReference type="ChEBI" id="CHEBI:58359"/>
    </ligand>
</feature>
<comment type="pathway">
    <text evidence="2 11">Amino-acid biosynthesis; L-arginine biosynthesis; carbamoyl phosphate from bicarbonate: step 1/1.</text>
</comment>
<evidence type="ECO:0000256" key="4">
    <source>
        <dbReference type="ARBA" id="ARBA00022598"/>
    </source>
</evidence>
<keyword evidence="11" id="KW-0055">Arginine biosynthesis</keyword>
<dbReference type="SUPFAM" id="SSF52021">
    <property type="entry name" value="Carbamoyl phosphate synthetase, small subunit N-terminal domain"/>
    <property type="match status" value="1"/>
</dbReference>
<dbReference type="PROSITE" id="PS51273">
    <property type="entry name" value="GATASE_TYPE_1"/>
    <property type="match status" value="1"/>
</dbReference>
<evidence type="ECO:0000256" key="3">
    <source>
        <dbReference type="ARBA" id="ARBA00007800"/>
    </source>
</evidence>
<dbReference type="GO" id="GO:0006207">
    <property type="term" value="P:'de novo' pyrimidine nucleobase biosynthetic process"/>
    <property type="evidence" value="ECO:0007669"/>
    <property type="project" value="InterPro"/>
</dbReference>
<comment type="subunit">
    <text evidence="11">Composed of two chains; the small (or glutamine) chain promotes the hydrolysis of glutamine to ammonia, which is used by the large (or ammonia) chain to synthesize carbamoyl phosphate. Tetramer of heterodimers (alpha,beta)4.</text>
</comment>
<dbReference type="HAMAP" id="MF_01209">
    <property type="entry name" value="CPSase_S_chain"/>
    <property type="match status" value="1"/>
</dbReference>
<dbReference type="EMBL" id="SOJN01000070">
    <property type="protein sequence ID" value="TET46028.1"/>
    <property type="molecule type" value="Genomic_DNA"/>
</dbReference>
<evidence type="ECO:0000259" key="12">
    <source>
        <dbReference type="SMART" id="SM01097"/>
    </source>
</evidence>
<keyword evidence="6 11" id="KW-0067">ATP-binding</keyword>
<comment type="function">
    <text evidence="11">Small subunit of the glutamine-dependent carbamoyl phosphate synthetase (CPSase). CPSase catalyzes the formation of carbamoyl phosphate from the ammonia moiety of glutamine, carbonate, and phosphate donated by ATP, constituting the first step of 2 biosynthetic pathways, one leading to arginine and/or urea and the other to pyrimidine nucleotides. The small subunit (glutamine amidotransferase) binds and cleaves glutamine to supply the large subunit with the substrate ammonia.</text>
</comment>
<evidence type="ECO:0000256" key="11">
    <source>
        <dbReference type="HAMAP-Rule" id="MF_01209"/>
    </source>
</evidence>
<evidence type="ECO:0000256" key="10">
    <source>
        <dbReference type="ARBA" id="ARBA00049285"/>
    </source>
</evidence>
<evidence type="ECO:0000256" key="5">
    <source>
        <dbReference type="ARBA" id="ARBA00022741"/>
    </source>
</evidence>
<dbReference type="FunFam" id="3.50.30.20:FF:000001">
    <property type="entry name" value="Carbamoyl-phosphate synthase small chain"/>
    <property type="match status" value="1"/>
</dbReference>
<keyword evidence="4 11" id="KW-0436">Ligase</keyword>
<feature type="binding site" evidence="11">
    <location>
        <position position="62"/>
    </location>
    <ligand>
        <name>L-glutamine</name>
        <dbReference type="ChEBI" id="CHEBI:58359"/>
    </ligand>
</feature>
<dbReference type="Pfam" id="PF00988">
    <property type="entry name" value="CPSase_sm_chain"/>
    <property type="match status" value="1"/>
</dbReference>
<feature type="region of interest" description="CPSase" evidence="11">
    <location>
        <begin position="1"/>
        <end position="186"/>
    </location>
</feature>
<organism evidence="13 14">
    <name type="scientific">candidate division TA06 bacterium</name>
    <dbReference type="NCBI Taxonomy" id="2250710"/>
    <lineage>
        <taxon>Bacteria</taxon>
        <taxon>Bacteria division TA06</taxon>
    </lineage>
</organism>
<comment type="pathway">
    <text evidence="1 11">Pyrimidine metabolism; UMP biosynthesis via de novo pathway; (S)-dihydroorotate from bicarbonate: step 1/3.</text>
</comment>
<dbReference type="PANTHER" id="PTHR43418:SF7">
    <property type="entry name" value="CARBAMOYL-PHOSPHATE SYNTHASE SMALL CHAIN"/>
    <property type="match status" value="1"/>
</dbReference>
<keyword evidence="5 11" id="KW-0547">Nucleotide-binding</keyword>
<feature type="binding site" evidence="11">
    <location>
        <position position="246"/>
    </location>
    <ligand>
        <name>L-glutamine</name>
        <dbReference type="ChEBI" id="CHEBI:58359"/>
    </ligand>
</feature>
<feature type="binding site" evidence="11">
    <location>
        <position position="316"/>
    </location>
    <ligand>
        <name>L-glutamine</name>
        <dbReference type="ChEBI" id="CHEBI:58359"/>
    </ligand>
</feature>
<evidence type="ECO:0000313" key="13">
    <source>
        <dbReference type="EMBL" id="TET46028.1"/>
    </source>
</evidence>
<dbReference type="Proteomes" id="UP000315525">
    <property type="component" value="Unassembled WGS sequence"/>
</dbReference>
<dbReference type="InterPro" id="IPR050472">
    <property type="entry name" value="Anth_synth/Amidotransfase"/>
</dbReference>
<evidence type="ECO:0000256" key="6">
    <source>
        <dbReference type="ARBA" id="ARBA00022840"/>
    </source>
</evidence>
<comment type="caution">
    <text evidence="13">The sequence shown here is derived from an EMBL/GenBank/DDBJ whole genome shotgun (WGS) entry which is preliminary data.</text>
</comment>
<comment type="caution">
    <text evidence="11">Lacks conserved residue(s) required for the propagation of feature annotation.</text>
</comment>
<dbReference type="SMART" id="SM01097">
    <property type="entry name" value="CPSase_sm_chain"/>
    <property type="match status" value="1"/>
</dbReference>
<evidence type="ECO:0000256" key="1">
    <source>
        <dbReference type="ARBA" id="ARBA00004812"/>
    </source>
</evidence>
<dbReference type="UniPathway" id="UPA00070">
    <property type="reaction ID" value="UER00115"/>
</dbReference>
<sequence>MVEEEKTFPQKAGRYFFEPALLVLEDGSHYFGRSLGASGETGGEVVFNTSMAGYQEILTDPSYKGQIVIMSYPQIGNYGVRDEDQESSSTYVEGFVVKEYTPAVWPDRRSDLNHFLKEHSVVSMEGVDTRAIVKRLRSRGSMRGVISSTDLSPDSLHKKVLAVRDIRELNLVEGCSCKGPYDWNGFKASQEPGILRVVVYDFGAKRGILNSLSSLGIAVSVVPHDFPSEEVLKMRPNGVVLSNGPGDPEMVRHAIVAARTLMGKVPLFGICLGHQILCLALGARIYKLKFGHHGGNHPVKDVRTGEVKITSQNHNYAADAESIEARGAEVTHINLYDGTVEGMRHSDADLFGIQYHPEACPGPNDSHYLFKSFVSAMEEVAKAR</sequence>
<feature type="binding site" evidence="11">
    <location>
        <position position="275"/>
    </location>
    <ligand>
        <name>L-glutamine</name>
        <dbReference type="ChEBI" id="CHEBI:58359"/>
    </ligand>
</feature>
<feature type="active site" evidence="11">
    <location>
        <position position="356"/>
    </location>
</feature>
<evidence type="ECO:0000256" key="9">
    <source>
        <dbReference type="ARBA" id="ARBA00048816"/>
    </source>
</evidence>
<dbReference type="InterPro" id="IPR036480">
    <property type="entry name" value="CarbP_synth_ssu_N_sf"/>
</dbReference>
<dbReference type="GO" id="GO:0006541">
    <property type="term" value="P:glutamine metabolic process"/>
    <property type="evidence" value="ECO:0007669"/>
    <property type="project" value="InterPro"/>
</dbReference>
<dbReference type="InterPro" id="IPR029062">
    <property type="entry name" value="Class_I_gatase-like"/>
</dbReference>
<dbReference type="AlphaFoldDB" id="A0A523UU04"/>
<gene>
    <name evidence="11 13" type="primary">carA</name>
    <name evidence="13" type="ORF">E3J62_05685</name>
</gene>
<dbReference type="PANTHER" id="PTHR43418">
    <property type="entry name" value="MULTIFUNCTIONAL TRYPTOPHAN BIOSYNTHESIS PROTEIN-RELATED"/>
    <property type="match status" value="1"/>
</dbReference>
<evidence type="ECO:0000313" key="14">
    <source>
        <dbReference type="Proteomes" id="UP000315525"/>
    </source>
</evidence>
<evidence type="ECO:0000256" key="7">
    <source>
        <dbReference type="ARBA" id="ARBA00022962"/>
    </source>
</evidence>
<keyword evidence="8 11" id="KW-0665">Pyrimidine biosynthesis</keyword>
<feature type="domain" description="Carbamoyl-phosphate synthase small subunit N-terminal" evidence="12">
    <location>
        <begin position="18"/>
        <end position="147"/>
    </location>
</feature>
<dbReference type="InterPro" id="IPR035686">
    <property type="entry name" value="CPSase_GATase1"/>
</dbReference>
<proteinExistence type="inferred from homology"/>
<evidence type="ECO:0000256" key="2">
    <source>
        <dbReference type="ARBA" id="ARBA00005077"/>
    </source>
</evidence>
<comment type="catalytic activity">
    <reaction evidence="9 11">
        <text>hydrogencarbonate + L-glutamine + 2 ATP + H2O = carbamoyl phosphate + L-glutamate + 2 ADP + phosphate + 2 H(+)</text>
        <dbReference type="Rhea" id="RHEA:18633"/>
        <dbReference type="ChEBI" id="CHEBI:15377"/>
        <dbReference type="ChEBI" id="CHEBI:15378"/>
        <dbReference type="ChEBI" id="CHEBI:17544"/>
        <dbReference type="ChEBI" id="CHEBI:29985"/>
        <dbReference type="ChEBI" id="CHEBI:30616"/>
        <dbReference type="ChEBI" id="CHEBI:43474"/>
        <dbReference type="ChEBI" id="CHEBI:58228"/>
        <dbReference type="ChEBI" id="CHEBI:58359"/>
        <dbReference type="ChEBI" id="CHEBI:456216"/>
        <dbReference type="EC" id="6.3.5.5"/>
    </reaction>
</comment>
<feature type="binding site" evidence="11">
    <location>
        <position position="244"/>
    </location>
    <ligand>
        <name>L-glutamine</name>
        <dbReference type="ChEBI" id="CHEBI:58359"/>
    </ligand>
</feature>
<dbReference type="Gene3D" id="3.50.30.20">
    <property type="entry name" value="Carbamoyl-phosphate synthase small subunit, N-terminal domain"/>
    <property type="match status" value="1"/>
</dbReference>
<dbReference type="InterPro" id="IPR017926">
    <property type="entry name" value="GATASE"/>
</dbReference>
<keyword evidence="7 11" id="KW-0315">Glutamine amidotransferase</keyword>
<name>A0A523UU04_UNCT6</name>
<feature type="active site" description="Nucleophile" evidence="11">
    <location>
        <position position="271"/>
    </location>
</feature>
<dbReference type="Pfam" id="PF00117">
    <property type="entry name" value="GATase"/>
    <property type="match status" value="1"/>
</dbReference>
<dbReference type="NCBIfam" id="NF009475">
    <property type="entry name" value="PRK12838.1"/>
    <property type="match status" value="1"/>
</dbReference>
<feature type="active site" evidence="11">
    <location>
        <position position="358"/>
    </location>
</feature>
<dbReference type="GO" id="GO:0006526">
    <property type="term" value="P:L-arginine biosynthetic process"/>
    <property type="evidence" value="ECO:0007669"/>
    <property type="project" value="UniProtKB-UniRule"/>
</dbReference>
<dbReference type="Gene3D" id="3.40.50.880">
    <property type="match status" value="1"/>
</dbReference>
<dbReference type="PRINTS" id="PR00099">
    <property type="entry name" value="CPSGATASE"/>
</dbReference>
<dbReference type="SUPFAM" id="SSF52317">
    <property type="entry name" value="Class I glutamine amidotransferase-like"/>
    <property type="match status" value="1"/>
</dbReference>
<dbReference type="NCBIfam" id="TIGR01368">
    <property type="entry name" value="CPSaseIIsmall"/>
    <property type="match status" value="1"/>
</dbReference>
<dbReference type="GO" id="GO:0044205">
    <property type="term" value="P:'de novo' UMP biosynthetic process"/>
    <property type="evidence" value="ECO:0007669"/>
    <property type="project" value="UniProtKB-UniRule"/>
</dbReference>
<dbReference type="UniPathway" id="UPA00068">
    <property type="reaction ID" value="UER00171"/>
</dbReference>
<dbReference type="PRINTS" id="PR00096">
    <property type="entry name" value="GATASE"/>
</dbReference>
<comment type="similarity">
    <text evidence="3 11">Belongs to the CarA family.</text>
</comment>
<dbReference type="GO" id="GO:0005524">
    <property type="term" value="F:ATP binding"/>
    <property type="evidence" value="ECO:0007669"/>
    <property type="project" value="UniProtKB-UniRule"/>
</dbReference>
<evidence type="ECO:0000256" key="8">
    <source>
        <dbReference type="ARBA" id="ARBA00022975"/>
    </source>
</evidence>
<dbReference type="CDD" id="cd01744">
    <property type="entry name" value="GATase1_CPSase"/>
    <property type="match status" value="1"/>
</dbReference>
<dbReference type="EC" id="6.3.5.5" evidence="11"/>
<accession>A0A523UU04</accession>
<dbReference type="InterPro" id="IPR002474">
    <property type="entry name" value="CarbamoylP_synth_ssu_N"/>
</dbReference>
<dbReference type="GO" id="GO:0004088">
    <property type="term" value="F:carbamoyl-phosphate synthase (glutamine-hydrolyzing) activity"/>
    <property type="evidence" value="ECO:0007669"/>
    <property type="project" value="UniProtKB-UniRule"/>
</dbReference>
<comment type="catalytic activity">
    <reaction evidence="10 11">
        <text>L-glutamine + H2O = L-glutamate + NH4(+)</text>
        <dbReference type="Rhea" id="RHEA:15889"/>
        <dbReference type="ChEBI" id="CHEBI:15377"/>
        <dbReference type="ChEBI" id="CHEBI:28938"/>
        <dbReference type="ChEBI" id="CHEBI:29985"/>
        <dbReference type="ChEBI" id="CHEBI:58359"/>
    </reaction>
</comment>
<protein>
    <recommendedName>
        <fullName evidence="11">Carbamoyl phosphate synthase small chain</fullName>
        <ecNumber evidence="11">6.3.5.5</ecNumber>
    </recommendedName>
    <alternativeName>
        <fullName evidence="11">Carbamoyl phosphate synthetase glutamine chain</fullName>
    </alternativeName>
</protein>
<dbReference type="InterPro" id="IPR006274">
    <property type="entry name" value="CarbamoylP_synth_ssu"/>
</dbReference>